<keyword evidence="7 8" id="KW-0234">DNA repair</keyword>
<evidence type="ECO:0000256" key="4">
    <source>
        <dbReference type="ARBA" id="ARBA00012030"/>
    </source>
</evidence>
<dbReference type="SUPFAM" id="SSF52141">
    <property type="entry name" value="Uracil-DNA glycosylase-like"/>
    <property type="match status" value="1"/>
</dbReference>
<sequence>MDTGEPTLFELPGEQPDTTRFPFDRGLGDAVAAGLVAPDWAEALAPVEGNLVDIAKVLEKRRGAGEHVLPAPSNILRAFQLPLAEARVLVMGQDPYPTPGHSVGLSFSTRASVNPLPRSLKNIYTELHTDMGIITPTHGDLSAWAAQGVVLLNRVLSVGAGAAGSHRGIGWEAVTDTAIAALADRGAPLVAILWGKDAQALGPRLGETPIIASAHPSPLSARRGFFGSRPFSRTNQLLEAQGATPIDWSLPPVVRTR</sequence>
<dbReference type="PROSITE" id="PS00130">
    <property type="entry name" value="U_DNA_GLYCOSYLASE"/>
    <property type="match status" value="1"/>
</dbReference>
<dbReference type="SMART" id="SM00986">
    <property type="entry name" value="UDG"/>
    <property type="match status" value="1"/>
</dbReference>
<evidence type="ECO:0000256" key="6">
    <source>
        <dbReference type="ARBA" id="ARBA00022801"/>
    </source>
</evidence>
<evidence type="ECO:0000256" key="2">
    <source>
        <dbReference type="ARBA" id="ARBA00002631"/>
    </source>
</evidence>
<dbReference type="NCBIfam" id="NF003592">
    <property type="entry name" value="PRK05254.1-5"/>
    <property type="match status" value="1"/>
</dbReference>
<feature type="active site" description="Proton acceptor" evidence="8 9">
    <location>
        <position position="94"/>
    </location>
</feature>
<evidence type="ECO:0000256" key="1">
    <source>
        <dbReference type="ARBA" id="ARBA00001400"/>
    </source>
</evidence>
<evidence type="ECO:0000256" key="7">
    <source>
        <dbReference type="ARBA" id="ARBA00023204"/>
    </source>
</evidence>
<comment type="function">
    <text evidence="2 8">Excises uracil residues from the DNA which can arise as a result of misincorporation of dUMP residues by DNA polymerase or due to deamination of cytosine.</text>
</comment>
<dbReference type="GO" id="GO:0004844">
    <property type="term" value="F:uracil DNA N-glycosylase activity"/>
    <property type="evidence" value="ECO:0007669"/>
    <property type="project" value="UniProtKB-EC"/>
</dbReference>
<dbReference type="InterPro" id="IPR018085">
    <property type="entry name" value="Ura-DNA_Glyclase_AS"/>
</dbReference>
<dbReference type="EC" id="3.2.2.27" evidence="4 8"/>
<dbReference type="CDD" id="cd10027">
    <property type="entry name" value="UDG-F1-like"/>
    <property type="match status" value="1"/>
</dbReference>
<dbReference type="Pfam" id="PF03167">
    <property type="entry name" value="UDG"/>
    <property type="match status" value="1"/>
</dbReference>
<organism evidence="11 12">
    <name type="scientific">Paeniglutamicibacter kerguelensis</name>
    <dbReference type="NCBI Taxonomy" id="254788"/>
    <lineage>
        <taxon>Bacteria</taxon>
        <taxon>Bacillati</taxon>
        <taxon>Actinomycetota</taxon>
        <taxon>Actinomycetes</taxon>
        <taxon>Micrococcales</taxon>
        <taxon>Micrococcaceae</taxon>
        <taxon>Paeniglutamicibacter</taxon>
    </lineage>
</organism>
<dbReference type="Proteomes" id="UP001296993">
    <property type="component" value="Unassembled WGS sequence"/>
</dbReference>
<reference evidence="11 12" key="1">
    <citation type="submission" date="2021-03" db="EMBL/GenBank/DDBJ databases">
        <title>Sequencing the genomes of 1000 actinobacteria strains.</title>
        <authorList>
            <person name="Klenk H.-P."/>
        </authorList>
    </citation>
    <scope>NUCLEOTIDE SEQUENCE [LARGE SCALE GENOMIC DNA]</scope>
    <source>
        <strain evidence="11 12">DSM 15797</strain>
    </source>
</reference>
<comment type="caution">
    <text evidence="11">The sequence shown here is derived from an EMBL/GenBank/DDBJ whole genome shotgun (WGS) entry which is preliminary data.</text>
</comment>
<dbReference type="RefSeq" id="WP_209995199.1">
    <property type="nucleotide sequence ID" value="NZ_BAAAJY010000008.1"/>
</dbReference>
<dbReference type="PANTHER" id="PTHR11264">
    <property type="entry name" value="URACIL-DNA GLYCOSYLASE"/>
    <property type="match status" value="1"/>
</dbReference>
<feature type="domain" description="Uracil-DNA glycosylase-like" evidence="10">
    <location>
        <begin position="79"/>
        <end position="238"/>
    </location>
</feature>
<evidence type="ECO:0000256" key="9">
    <source>
        <dbReference type="PROSITE-ProRule" id="PRU10072"/>
    </source>
</evidence>
<keyword evidence="5 8" id="KW-0227">DNA damage</keyword>
<protein>
    <recommendedName>
        <fullName evidence="4 8">Uracil-DNA glycosylase</fullName>
        <shortName evidence="8">UDG</shortName>
        <ecNumber evidence="4 8">3.2.2.27</ecNumber>
    </recommendedName>
</protein>
<dbReference type="SMART" id="SM00987">
    <property type="entry name" value="UreE_C"/>
    <property type="match status" value="1"/>
</dbReference>
<evidence type="ECO:0000313" key="11">
    <source>
        <dbReference type="EMBL" id="MBP2384553.1"/>
    </source>
</evidence>
<gene>
    <name evidence="8" type="primary">ung</name>
    <name evidence="11" type="ORF">JOF47_000064</name>
</gene>
<evidence type="ECO:0000256" key="5">
    <source>
        <dbReference type="ARBA" id="ARBA00022763"/>
    </source>
</evidence>
<dbReference type="NCBIfam" id="NF003588">
    <property type="entry name" value="PRK05254.1-1"/>
    <property type="match status" value="1"/>
</dbReference>
<proteinExistence type="inferred from homology"/>
<evidence type="ECO:0000259" key="10">
    <source>
        <dbReference type="SMART" id="SM00986"/>
    </source>
</evidence>
<keyword evidence="12" id="KW-1185">Reference proteome</keyword>
<comment type="similarity">
    <text evidence="3 8">Belongs to the uracil-DNA glycosylase (UDG) superfamily. UNG family.</text>
</comment>
<evidence type="ECO:0000313" key="12">
    <source>
        <dbReference type="Proteomes" id="UP001296993"/>
    </source>
</evidence>
<dbReference type="EMBL" id="JAGIOF010000001">
    <property type="protein sequence ID" value="MBP2384553.1"/>
    <property type="molecule type" value="Genomic_DNA"/>
</dbReference>
<comment type="catalytic activity">
    <reaction evidence="1 8">
        <text>Hydrolyzes single-stranded DNA or mismatched double-stranded DNA and polynucleotides, releasing free uracil.</text>
        <dbReference type="EC" id="3.2.2.27"/>
    </reaction>
</comment>
<comment type="subcellular location">
    <subcellularLocation>
        <location evidence="8">Cytoplasm</location>
    </subcellularLocation>
</comment>
<keyword evidence="6 8" id="KW-0378">Hydrolase</keyword>
<dbReference type="InterPro" id="IPR002043">
    <property type="entry name" value="UDG_fam1"/>
</dbReference>
<dbReference type="Gene3D" id="3.40.470.10">
    <property type="entry name" value="Uracil-DNA glycosylase-like domain"/>
    <property type="match status" value="1"/>
</dbReference>
<evidence type="ECO:0000256" key="8">
    <source>
        <dbReference type="HAMAP-Rule" id="MF_00148"/>
    </source>
</evidence>
<keyword evidence="11" id="KW-0326">Glycosidase</keyword>
<dbReference type="InterPro" id="IPR005122">
    <property type="entry name" value="Uracil-DNA_glycosylase-like"/>
</dbReference>
<dbReference type="InterPro" id="IPR036895">
    <property type="entry name" value="Uracil-DNA_glycosylase-like_sf"/>
</dbReference>
<evidence type="ECO:0000256" key="3">
    <source>
        <dbReference type="ARBA" id="ARBA00008184"/>
    </source>
</evidence>
<dbReference type="HAMAP" id="MF_00148">
    <property type="entry name" value="UDG"/>
    <property type="match status" value="1"/>
</dbReference>
<dbReference type="PANTHER" id="PTHR11264:SF0">
    <property type="entry name" value="URACIL-DNA GLYCOSYLASE"/>
    <property type="match status" value="1"/>
</dbReference>
<accession>A0ABS4X7W4</accession>
<keyword evidence="8" id="KW-0963">Cytoplasm</keyword>
<name>A0ABS4X7W4_9MICC</name>